<organism evidence="10 11">
    <name type="scientific">Desulfotruncus arcticus DSM 17038</name>
    <dbReference type="NCBI Taxonomy" id="1121424"/>
    <lineage>
        <taxon>Bacteria</taxon>
        <taxon>Bacillati</taxon>
        <taxon>Bacillota</taxon>
        <taxon>Clostridia</taxon>
        <taxon>Eubacteriales</taxon>
        <taxon>Desulfallaceae</taxon>
        <taxon>Desulfotruncus</taxon>
    </lineage>
</organism>
<evidence type="ECO:0000256" key="1">
    <source>
        <dbReference type="ARBA" id="ARBA00006486"/>
    </source>
</evidence>
<dbReference type="Proteomes" id="UP000199337">
    <property type="component" value="Unassembled WGS sequence"/>
</dbReference>
<reference evidence="11" key="1">
    <citation type="submission" date="2016-10" db="EMBL/GenBank/DDBJ databases">
        <authorList>
            <person name="Varghese N."/>
            <person name="Submissions S."/>
        </authorList>
    </citation>
    <scope>NUCLEOTIDE SEQUENCE [LARGE SCALE GENOMIC DNA]</scope>
    <source>
        <strain evidence="11">DSM 17038</strain>
    </source>
</reference>
<dbReference type="GO" id="GO:0005829">
    <property type="term" value="C:cytosol"/>
    <property type="evidence" value="ECO:0007669"/>
    <property type="project" value="TreeGrafter"/>
</dbReference>
<keyword evidence="3" id="KW-0479">Metal-binding</keyword>
<dbReference type="InterPro" id="IPR037237">
    <property type="entry name" value="IlvD/EDD_N"/>
</dbReference>
<evidence type="ECO:0000259" key="9">
    <source>
        <dbReference type="Pfam" id="PF24877"/>
    </source>
</evidence>
<evidence type="ECO:0000259" key="8">
    <source>
        <dbReference type="Pfam" id="PF00920"/>
    </source>
</evidence>
<evidence type="ECO:0000256" key="4">
    <source>
        <dbReference type="ARBA" id="ARBA00023004"/>
    </source>
</evidence>
<dbReference type="GO" id="GO:0046872">
    <property type="term" value="F:metal ion binding"/>
    <property type="evidence" value="ECO:0007669"/>
    <property type="project" value="UniProtKB-KW"/>
</dbReference>
<dbReference type="GO" id="GO:0009082">
    <property type="term" value="P:branched-chain amino acid biosynthetic process"/>
    <property type="evidence" value="ECO:0007669"/>
    <property type="project" value="UniProtKB-KW"/>
</dbReference>
<gene>
    <name evidence="10" type="ORF">SAMN05660649_04398</name>
</gene>
<keyword evidence="4" id="KW-0408">Iron</keyword>
<dbReference type="InterPro" id="IPR000581">
    <property type="entry name" value="ILV_EDD_N"/>
</dbReference>
<dbReference type="Pfam" id="PF00920">
    <property type="entry name" value="ILVD_EDD_N"/>
    <property type="match status" value="1"/>
</dbReference>
<comment type="similarity">
    <text evidence="1">Belongs to the IlvD/Edd family.</text>
</comment>
<dbReference type="SUPFAM" id="SSF143975">
    <property type="entry name" value="IlvD/EDD N-terminal domain-like"/>
    <property type="match status" value="1"/>
</dbReference>
<keyword evidence="2" id="KW-0001">2Fe-2S</keyword>
<dbReference type="InterPro" id="IPR020558">
    <property type="entry name" value="DiOHA_6PGluconate_deHydtase_CS"/>
</dbReference>
<evidence type="ECO:0000256" key="2">
    <source>
        <dbReference type="ARBA" id="ARBA00022714"/>
    </source>
</evidence>
<dbReference type="EMBL" id="FOOX01000021">
    <property type="protein sequence ID" value="SFH24633.1"/>
    <property type="molecule type" value="Genomic_DNA"/>
</dbReference>
<dbReference type="Gene3D" id="3.50.30.80">
    <property type="entry name" value="IlvD/EDD C-terminal domain-like"/>
    <property type="match status" value="1"/>
</dbReference>
<dbReference type="PANTHER" id="PTHR43661:SF3">
    <property type="entry name" value="D-XYLONATE DEHYDRATASE YAGF-RELATED"/>
    <property type="match status" value="1"/>
</dbReference>
<feature type="domain" description="Dihydroxy-acid/6-phosphogluconate dehydratase C-terminal" evidence="9">
    <location>
        <begin position="369"/>
        <end position="572"/>
    </location>
</feature>
<evidence type="ECO:0000256" key="6">
    <source>
        <dbReference type="ARBA" id="ARBA00023239"/>
    </source>
</evidence>
<dbReference type="AlphaFoldDB" id="A0A1I2YG55"/>
<keyword evidence="5" id="KW-0411">Iron-sulfur</keyword>
<evidence type="ECO:0000313" key="10">
    <source>
        <dbReference type="EMBL" id="SFH24633.1"/>
    </source>
</evidence>
<evidence type="ECO:0000256" key="5">
    <source>
        <dbReference type="ARBA" id="ARBA00023014"/>
    </source>
</evidence>
<feature type="domain" description="Dihydroxy-acid/6-phosphogluconate dehydratase N-terminal" evidence="8">
    <location>
        <begin position="31"/>
        <end position="343"/>
    </location>
</feature>
<dbReference type="SUPFAM" id="SSF52016">
    <property type="entry name" value="LeuD/IlvD-like"/>
    <property type="match status" value="1"/>
</dbReference>
<accession>A0A1I2YG55</accession>
<keyword evidence="7" id="KW-0028">Amino-acid biosynthesis</keyword>
<dbReference type="PROSITE" id="PS00887">
    <property type="entry name" value="ILVD_EDD_2"/>
    <property type="match status" value="1"/>
</dbReference>
<dbReference type="Pfam" id="PF24877">
    <property type="entry name" value="ILV_EDD_C"/>
    <property type="match status" value="1"/>
</dbReference>
<dbReference type="GO" id="GO:0016836">
    <property type="term" value="F:hydro-lyase activity"/>
    <property type="evidence" value="ECO:0007669"/>
    <property type="project" value="TreeGrafter"/>
</dbReference>
<name>A0A1I2YG55_9FIRM</name>
<keyword evidence="7" id="KW-0100">Branched-chain amino acid biosynthesis</keyword>
<evidence type="ECO:0000256" key="3">
    <source>
        <dbReference type="ARBA" id="ARBA00022723"/>
    </source>
</evidence>
<sequence>MLLRSKELKKVAPEIDALRRGMDWHQSDLDRPVIIIESTCGSSHPGSYHLNYLVEEVEKGVIYNQGKAANFTVTDICDGIAQGHEGMNYSLLSREMMAGMTEIHVRANAADGLVLISSCDKAVPAHLMVAGRLKIPAIHVPGGTMLTGPNGMTLEQIGSFGMMHQKGEIAQEAFADLQASACPSCGACQFMGTAGTMQIMSEALGLALPGTAVAPTAIKPIKEMARDAGYQIVELVAKGITTRDILTYEAFYNAVVIHAAISGSTNALLHLPAIAREAGVGLNADLFDQVNRKVPYLVNVRPAGRYSTEYFWYAGGVPALMLELRDYLHLDVLTCTGKTLGENLELIKNSGWLARNNGYLNNYGLKQENIIHPLDKPIQPEGSMAVLKGNVAPEGSVVKHSAINPAMLVHTGPAKVFSDELAAREAVLSGVIKPGDVVVVRYAGPKGSGMPEMFYTTEVIASDPELVATTAIITDGRFSGATRGPAVGHISPEAAEGGPIALIEQDDLIKMDIPNRSINLVGSKGRLRSQEEIAQILAERRKKWKKPEIINSSTNKGILGIYKKLATSAMSGGYMEVD</sequence>
<proteinExistence type="inferred from homology"/>
<keyword evidence="11" id="KW-1185">Reference proteome</keyword>
<dbReference type="InterPro" id="IPR056740">
    <property type="entry name" value="ILV_EDD_C"/>
</dbReference>
<protein>
    <submittedName>
        <fullName evidence="10">Dihydroxy-acid dehydratase</fullName>
    </submittedName>
</protein>
<dbReference type="InterPro" id="IPR042096">
    <property type="entry name" value="Dihydro-acid_dehy_C"/>
</dbReference>
<dbReference type="GO" id="GO:0051537">
    <property type="term" value="F:2 iron, 2 sulfur cluster binding"/>
    <property type="evidence" value="ECO:0007669"/>
    <property type="project" value="UniProtKB-KW"/>
</dbReference>
<keyword evidence="6" id="KW-0456">Lyase</keyword>
<dbReference type="STRING" id="341036.SAMN05660649_04398"/>
<dbReference type="PANTHER" id="PTHR43661">
    <property type="entry name" value="D-XYLONATE DEHYDRATASE"/>
    <property type="match status" value="1"/>
</dbReference>
<evidence type="ECO:0000256" key="7">
    <source>
        <dbReference type="ARBA" id="ARBA00023304"/>
    </source>
</evidence>
<evidence type="ECO:0000313" key="11">
    <source>
        <dbReference type="Proteomes" id="UP000199337"/>
    </source>
</evidence>
<dbReference type="FunFam" id="3.50.30.80:FF:000001">
    <property type="entry name" value="Dihydroxy-acid dehydratase"/>
    <property type="match status" value="1"/>
</dbReference>
<dbReference type="RefSeq" id="WP_174549991.1">
    <property type="nucleotide sequence ID" value="NZ_FOOX01000021.1"/>
</dbReference>